<keyword evidence="4" id="KW-0479">Metal-binding</keyword>
<dbReference type="AlphaFoldDB" id="A0A6M0RQL3"/>
<evidence type="ECO:0000313" key="11">
    <source>
        <dbReference type="Proteomes" id="UP000481033"/>
    </source>
</evidence>
<evidence type="ECO:0000256" key="2">
    <source>
        <dbReference type="ARBA" id="ARBA00022448"/>
    </source>
</evidence>
<accession>A0A6M0RQL3</accession>
<dbReference type="PANTHER" id="PTHR43112">
    <property type="entry name" value="FERREDOXIN"/>
    <property type="match status" value="1"/>
</dbReference>
<dbReference type="InterPro" id="IPR001041">
    <property type="entry name" value="2Fe-2S_ferredoxin-type"/>
</dbReference>
<keyword evidence="2" id="KW-0813">Transport</keyword>
<name>A0A6M0RQL3_9CYAN</name>
<evidence type="ECO:0000256" key="8">
    <source>
        <dbReference type="ARBA" id="ARBA00034078"/>
    </source>
</evidence>
<dbReference type="CDD" id="cd00207">
    <property type="entry name" value="fer2"/>
    <property type="match status" value="1"/>
</dbReference>
<dbReference type="SUPFAM" id="SSF54292">
    <property type="entry name" value="2Fe-2S ferredoxin-like"/>
    <property type="match status" value="1"/>
</dbReference>
<keyword evidence="5" id="KW-0249">Electron transport</keyword>
<dbReference type="EMBL" id="QXHD01000004">
    <property type="protein sequence ID" value="NEZ58063.1"/>
    <property type="molecule type" value="Genomic_DNA"/>
</dbReference>
<dbReference type="GO" id="GO:0046872">
    <property type="term" value="F:metal ion binding"/>
    <property type="evidence" value="ECO:0007669"/>
    <property type="project" value="UniProtKB-KW"/>
</dbReference>
<dbReference type="Proteomes" id="UP000481033">
    <property type="component" value="Unassembled WGS sequence"/>
</dbReference>
<feature type="domain" description="2Fe-2S ferredoxin-type" evidence="9">
    <location>
        <begin position="4"/>
        <end position="96"/>
    </location>
</feature>
<comment type="similarity">
    <text evidence="1">Belongs to the 2Fe2S plant-type ferredoxin family.</text>
</comment>
<dbReference type="PROSITE" id="PS51085">
    <property type="entry name" value="2FE2S_FER_2"/>
    <property type="match status" value="1"/>
</dbReference>
<keyword evidence="11" id="KW-1185">Reference proteome</keyword>
<evidence type="ECO:0000259" key="9">
    <source>
        <dbReference type="PROSITE" id="PS51085"/>
    </source>
</evidence>
<evidence type="ECO:0000313" key="10">
    <source>
        <dbReference type="EMBL" id="NEZ58063.1"/>
    </source>
</evidence>
<dbReference type="Pfam" id="PF00111">
    <property type="entry name" value="Fer2"/>
    <property type="match status" value="1"/>
</dbReference>
<evidence type="ECO:0000256" key="1">
    <source>
        <dbReference type="ARBA" id="ARBA00007874"/>
    </source>
</evidence>
<evidence type="ECO:0000256" key="4">
    <source>
        <dbReference type="ARBA" id="ARBA00022723"/>
    </source>
</evidence>
<dbReference type="Gene3D" id="3.10.20.30">
    <property type="match status" value="1"/>
</dbReference>
<proteinExistence type="inferred from homology"/>
<evidence type="ECO:0000256" key="7">
    <source>
        <dbReference type="ARBA" id="ARBA00023014"/>
    </source>
</evidence>
<dbReference type="GO" id="GO:0022900">
    <property type="term" value="P:electron transport chain"/>
    <property type="evidence" value="ECO:0007669"/>
    <property type="project" value="InterPro"/>
</dbReference>
<dbReference type="InterPro" id="IPR012675">
    <property type="entry name" value="Beta-grasp_dom_sf"/>
</dbReference>
<dbReference type="GO" id="GO:0009055">
    <property type="term" value="F:electron transfer activity"/>
    <property type="evidence" value="ECO:0007669"/>
    <property type="project" value="InterPro"/>
</dbReference>
<keyword evidence="7" id="KW-0411">Iron-sulfur</keyword>
<gene>
    <name evidence="10" type="ORF">DXZ20_20925</name>
</gene>
<protein>
    <submittedName>
        <fullName evidence="10">Ferredoxin</fullName>
    </submittedName>
</protein>
<dbReference type="PANTHER" id="PTHR43112:SF3">
    <property type="entry name" value="FERREDOXIN-2, CHLOROPLASTIC"/>
    <property type="match status" value="1"/>
</dbReference>
<dbReference type="InterPro" id="IPR010241">
    <property type="entry name" value="Fd_pln"/>
</dbReference>
<reference evidence="10 11" key="1">
    <citation type="journal article" date="2020" name="Microb. Ecol.">
        <title>Ecogenomics of the Marine Benthic Filamentous Cyanobacterium Adonisia.</title>
        <authorList>
            <person name="Walter J.M."/>
            <person name="Coutinho F.H."/>
            <person name="Leomil L."/>
            <person name="Hargreaves P.I."/>
            <person name="Campeao M.E."/>
            <person name="Vieira V.V."/>
            <person name="Silva B.S."/>
            <person name="Fistarol G.O."/>
            <person name="Salomon P.S."/>
            <person name="Sawabe T."/>
            <person name="Mino S."/>
            <person name="Hosokawa M."/>
            <person name="Miyashita H."/>
            <person name="Maruyama F."/>
            <person name="van Verk M.C."/>
            <person name="Dutilh B.E."/>
            <person name="Thompson C.C."/>
            <person name="Thompson F.L."/>
        </authorList>
    </citation>
    <scope>NUCLEOTIDE SEQUENCE [LARGE SCALE GENOMIC DNA]</scope>
    <source>
        <strain evidence="10 11">CCMR0081</strain>
    </source>
</reference>
<evidence type="ECO:0000256" key="3">
    <source>
        <dbReference type="ARBA" id="ARBA00022714"/>
    </source>
</evidence>
<sequence>MHWYNVTLQNDRLGQKTTLKASEDHSILDAAKEMGLNLPLPCRTGMCDACVGKLLIGDLDQTEQSLLDDAQIAEGGVLLCRAYALSDCTIAIDWEGGVLEQNYPFIAIGS</sequence>
<organism evidence="10 11">
    <name type="scientific">Adonisia turfae CCMR0081</name>
    <dbReference type="NCBI Taxonomy" id="2292702"/>
    <lineage>
        <taxon>Bacteria</taxon>
        <taxon>Bacillati</taxon>
        <taxon>Cyanobacteriota</taxon>
        <taxon>Adonisia</taxon>
        <taxon>Adonisia turfae</taxon>
    </lineage>
</organism>
<comment type="caution">
    <text evidence="10">The sequence shown here is derived from an EMBL/GenBank/DDBJ whole genome shotgun (WGS) entry which is preliminary data.</text>
</comment>
<dbReference type="GO" id="GO:0051537">
    <property type="term" value="F:2 iron, 2 sulfur cluster binding"/>
    <property type="evidence" value="ECO:0007669"/>
    <property type="project" value="UniProtKB-KW"/>
</dbReference>
<evidence type="ECO:0000256" key="6">
    <source>
        <dbReference type="ARBA" id="ARBA00023004"/>
    </source>
</evidence>
<dbReference type="InterPro" id="IPR036010">
    <property type="entry name" value="2Fe-2S_ferredoxin-like_sf"/>
</dbReference>
<keyword evidence="6" id="KW-0408">Iron</keyword>
<comment type="cofactor">
    <cofactor evidence="8">
        <name>[2Fe-2S] cluster</name>
        <dbReference type="ChEBI" id="CHEBI:190135"/>
    </cofactor>
</comment>
<dbReference type="NCBIfam" id="TIGR02008">
    <property type="entry name" value="fdx_plant"/>
    <property type="match status" value="1"/>
</dbReference>
<evidence type="ECO:0000256" key="5">
    <source>
        <dbReference type="ARBA" id="ARBA00022982"/>
    </source>
</evidence>
<keyword evidence="3" id="KW-0001">2Fe-2S</keyword>